<dbReference type="Pfam" id="PF00195">
    <property type="entry name" value="Chal_sti_synt_N"/>
    <property type="match status" value="1"/>
</dbReference>
<dbReference type="GO" id="GO:0030639">
    <property type="term" value="P:polyketide biosynthetic process"/>
    <property type="evidence" value="ECO:0007669"/>
    <property type="project" value="TreeGrafter"/>
</dbReference>
<dbReference type="GO" id="GO:0005783">
    <property type="term" value="C:endoplasmic reticulum"/>
    <property type="evidence" value="ECO:0007669"/>
    <property type="project" value="UniProtKB-ARBA"/>
</dbReference>
<evidence type="ECO:0000259" key="6">
    <source>
        <dbReference type="Pfam" id="PF00195"/>
    </source>
</evidence>
<dbReference type="PANTHER" id="PTHR11877">
    <property type="entry name" value="HYDROXYMETHYLGLUTARYL-COA SYNTHASE"/>
    <property type="match status" value="1"/>
</dbReference>
<dbReference type="CDD" id="cd00831">
    <property type="entry name" value="CHS_like"/>
    <property type="match status" value="1"/>
</dbReference>
<name>A0A8B8Q202_9MYRT</name>
<protein>
    <submittedName>
        <fullName evidence="9">Chalcone synthase 6-4-like</fullName>
    </submittedName>
</protein>
<dbReference type="InterPro" id="IPR001099">
    <property type="entry name" value="Chalcone/stilbene_synt_N"/>
</dbReference>
<reference evidence="9" key="1">
    <citation type="submission" date="2025-08" db="UniProtKB">
        <authorList>
            <consortium name="RefSeq"/>
        </authorList>
    </citation>
    <scope>IDENTIFICATION</scope>
    <source>
        <tissue evidence="9">Leaf</tissue>
    </source>
</reference>
<dbReference type="Pfam" id="PF02797">
    <property type="entry name" value="Chal_sti_synt_C"/>
    <property type="match status" value="1"/>
</dbReference>
<dbReference type="AlphaFoldDB" id="A0A8B8Q202"/>
<accession>A0A8B8Q202</accession>
<evidence type="ECO:0000313" key="8">
    <source>
        <dbReference type="Proteomes" id="UP000827889"/>
    </source>
</evidence>
<evidence type="ECO:0000256" key="5">
    <source>
        <dbReference type="RuleBase" id="RU003633"/>
    </source>
</evidence>
<organism evidence="8 9">
    <name type="scientific">Rhodamnia argentea</name>
    <dbReference type="NCBI Taxonomy" id="178133"/>
    <lineage>
        <taxon>Eukaryota</taxon>
        <taxon>Viridiplantae</taxon>
        <taxon>Streptophyta</taxon>
        <taxon>Embryophyta</taxon>
        <taxon>Tracheophyta</taxon>
        <taxon>Spermatophyta</taxon>
        <taxon>Magnoliopsida</taxon>
        <taxon>eudicotyledons</taxon>
        <taxon>Gunneridae</taxon>
        <taxon>Pentapetalae</taxon>
        <taxon>rosids</taxon>
        <taxon>malvids</taxon>
        <taxon>Myrtales</taxon>
        <taxon>Myrtaceae</taxon>
        <taxon>Myrtoideae</taxon>
        <taxon>Myrteae</taxon>
        <taxon>Australasian group</taxon>
        <taxon>Rhodamnia</taxon>
    </lineage>
</organism>
<evidence type="ECO:0000256" key="2">
    <source>
        <dbReference type="ARBA" id="ARBA00022679"/>
    </source>
</evidence>
<dbReference type="InterPro" id="IPR011141">
    <property type="entry name" value="Polyketide_synthase_type-III"/>
</dbReference>
<feature type="domain" description="Chalcone/stilbene synthase C-terminal" evidence="7">
    <location>
        <begin position="196"/>
        <end position="350"/>
    </location>
</feature>
<comment type="similarity">
    <text evidence="1 5">Belongs to the thiolase-like superfamily. Chalcone/stilbene synthases family.</text>
</comment>
<evidence type="ECO:0000256" key="3">
    <source>
        <dbReference type="ARBA" id="ARBA00023315"/>
    </source>
</evidence>
<dbReference type="Gene3D" id="3.40.47.10">
    <property type="match status" value="2"/>
</dbReference>
<dbReference type="GeneID" id="115748681"/>
<dbReference type="PIRSF" id="PIRSF000451">
    <property type="entry name" value="PKS_III"/>
    <property type="match status" value="1"/>
</dbReference>
<keyword evidence="3 5" id="KW-0012">Acyltransferase</keyword>
<feature type="active site" description="Acyl-thioester intermediate" evidence="4">
    <location>
        <position position="121"/>
    </location>
</feature>
<dbReference type="RefSeq" id="XP_030541114.2">
    <property type="nucleotide sequence ID" value="XM_030685254.2"/>
</dbReference>
<keyword evidence="8" id="KW-1185">Reference proteome</keyword>
<gene>
    <name evidence="9" type="primary">LOC115748681</name>
</gene>
<dbReference type="SUPFAM" id="SSF53901">
    <property type="entry name" value="Thiolase-like"/>
    <property type="match status" value="2"/>
</dbReference>
<dbReference type="PANTHER" id="PTHR11877:SF14">
    <property type="entry name" value="CHALCONE SYNTHASE"/>
    <property type="match status" value="1"/>
</dbReference>
<evidence type="ECO:0000313" key="9">
    <source>
        <dbReference type="RefSeq" id="XP_030541114.2"/>
    </source>
</evidence>
<dbReference type="Proteomes" id="UP000827889">
    <property type="component" value="Chromosome 7"/>
</dbReference>
<proteinExistence type="inferred from homology"/>
<dbReference type="KEGG" id="rarg:115748681"/>
<sequence>MFFFFSLFHHVSDCIAGNRSGMKKRHFIMTEEIFKQNPGICSSGAPSLNQRQDLAIKVHPELAMEAATKAIEEWGQPKSAITHLIMCSTTGVDMPGLDAKLVHLLGLSPSINRLMLYSLGCHASGTVLRIAKDIAENNPEARILTVSVETNVLLFQAPTEDNPASLIPSCTFGDGAAAMVIGTVPLDSTAERPLFQIISTSQMLVPGTVGALTLECRENGIVTTTSKEVPQLISSNLEACLAKTFRSATNSDVVKDWNSIFWAVHLGYTQVFDRVEETLGLSKERLRASRHVREEYGNMLSATVVFILNELRNKSMKEGMATTGEGPEWGVLLGFGPGITIETVVLRSVPLQAVVKSRPFPG</sequence>
<dbReference type="InterPro" id="IPR016039">
    <property type="entry name" value="Thiolase-like"/>
</dbReference>
<evidence type="ECO:0000256" key="4">
    <source>
        <dbReference type="PIRSR" id="PIRSR000451-1"/>
    </source>
</evidence>
<dbReference type="GO" id="GO:0016747">
    <property type="term" value="F:acyltransferase activity, transferring groups other than amino-acyl groups"/>
    <property type="evidence" value="ECO:0007669"/>
    <property type="project" value="InterPro"/>
</dbReference>
<dbReference type="InterPro" id="IPR012328">
    <property type="entry name" value="Chalcone/stilbene_synt_C"/>
</dbReference>
<keyword evidence="2 5" id="KW-0808">Transferase</keyword>
<feature type="domain" description="Chalcone/stilbene synthase N-terminal" evidence="6">
    <location>
        <begin position="19"/>
        <end position="185"/>
    </location>
</feature>
<evidence type="ECO:0000256" key="1">
    <source>
        <dbReference type="ARBA" id="ARBA00005531"/>
    </source>
</evidence>
<evidence type="ECO:0000259" key="7">
    <source>
        <dbReference type="Pfam" id="PF02797"/>
    </source>
</evidence>